<evidence type="ECO:0000313" key="17">
    <source>
        <dbReference type="Proteomes" id="UP000824089"/>
    </source>
</evidence>
<proteinExistence type="inferred from homology"/>
<name>A0A9D1I6R6_9CLOT</name>
<reference evidence="16" key="2">
    <citation type="journal article" date="2021" name="PeerJ">
        <title>Extensive microbial diversity within the chicken gut microbiome revealed by metagenomics and culture.</title>
        <authorList>
            <person name="Gilroy R."/>
            <person name="Ravi A."/>
            <person name="Getino M."/>
            <person name="Pursley I."/>
            <person name="Horton D.L."/>
            <person name="Alikhan N.F."/>
            <person name="Baker D."/>
            <person name="Gharbi K."/>
            <person name="Hall N."/>
            <person name="Watson M."/>
            <person name="Adriaenssens E.M."/>
            <person name="Foster-Nyarko E."/>
            <person name="Jarju S."/>
            <person name="Secka A."/>
            <person name="Antonio M."/>
            <person name="Oren A."/>
            <person name="Chaudhuri R.R."/>
            <person name="La Ragione R."/>
            <person name="Hildebrand F."/>
            <person name="Pallen M.J."/>
        </authorList>
    </citation>
    <scope>NUCLEOTIDE SEQUENCE</scope>
    <source>
        <strain evidence="16">CHK195-4489</strain>
    </source>
</reference>
<dbReference type="EC" id="1.4.3.16" evidence="4 11"/>
<dbReference type="Gene3D" id="1.20.58.100">
    <property type="entry name" value="Fumarate reductase/succinate dehydrogenase flavoprotein-like, C-terminal domain"/>
    <property type="match status" value="1"/>
</dbReference>
<feature type="domain" description="FAD-dependent oxidoreductase 2 FAD-binding" evidence="14">
    <location>
        <begin position="19"/>
        <end position="392"/>
    </location>
</feature>
<dbReference type="Proteomes" id="UP000824089">
    <property type="component" value="Unassembled WGS sequence"/>
</dbReference>
<evidence type="ECO:0000259" key="15">
    <source>
        <dbReference type="Pfam" id="PF02910"/>
    </source>
</evidence>
<keyword evidence="9 13" id="KW-0560">Oxidoreductase</keyword>
<dbReference type="GO" id="GO:0005737">
    <property type="term" value="C:cytoplasm"/>
    <property type="evidence" value="ECO:0007669"/>
    <property type="project" value="UniProtKB-SubCell"/>
</dbReference>
<dbReference type="InterPro" id="IPR003953">
    <property type="entry name" value="FAD-dep_OxRdtase_2_FAD-bd"/>
</dbReference>
<gene>
    <name evidence="16" type="primary">nadB</name>
    <name evidence="16" type="ORF">IAD50_02730</name>
</gene>
<organism evidence="16 17">
    <name type="scientific">Candidatus Egerieisoma faecipullorum</name>
    <dbReference type="NCBI Taxonomy" id="2840963"/>
    <lineage>
        <taxon>Bacteria</taxon>
        <taxon>Bacillati</taxon>
        <taxon>Bacillota</taxon>
        <taxon>Clostridia</taxon>
        <taxon>Eubacteriales</taxon>
        <taxon>Clostridiaceae</taxon>
        <taxon>Clostridiaceae incertae sedis</taxon>
        <taxon>Candidatus Egerieisoma</taxon>
    </lineage>
</organism>
<evidence type="ECO:0000256" key="3">
    <source>
        <dbReference type="ARBA" id="ARBA00008562"/>
    </source>
</evidence>
<accession>A0A9D1I6R6</accession>
<evidence type="ECO:0000256" key="6">
    <source>
        <dbReference type="ARBA" id="ARBA00022630"/>
    </source>
</evidence>
<dbReference type="InterPro" id="IPR005288">
    <property type="entry name" value="NadB"/>
</dbReference>
<protein>
    <recommendedName>
        <fullName evidence="5 11">L-aspartate oxidase</fullName>
        <ecNumber evidence="4 11">1.4.3.16</ecNumber>
    </recommendedName>
</protein>
<comment type="similarity">
    <text evidence="3 13">Belongs to the FAD-dependent oxidoreductase 2 family. NadB subfamily.</text>
</comment>
<dbReference type="GO" id="GO:0033765">
    <property type="term" value="F:steroid dehydrogenase activity, acting on the CH-CH group of donors"/>
    <property type="evidence" value="ECO:0007669"/>
    <property type="project" value="UniProtKB-ARBA"/>
</dbReference>
<evidence type="ECO:0000256" key="4">
    <source>
        <dbReference type="ARBA" id="ARBA00012173"/>
    </source>
</evidence>
<evidence type="ECO:0000256" key="10">
    <source>
        <dbReference type="ARBA" id="ARBA00048305"/>
    </source>
</evidence>
<sequence length="542" mass="59915">MRRYLVDFDTAQMKKTYTDVLIIGSGIAGVYTALELGGDYDITIITKEEVEISNSVLAQGGIAVSLDKNDSPEEHMKDTLYAGAGLCDEESVNVLVHEAADNIKRVCAFGVQFDKSENNDKQLALTREGAHSRNRIIHAGDATGKEVCDKLIHSMMQRRNVRIEERTWALDLLVEDNTCYGVIAYHEKTGEYTAYYAGIVICASGGYGQLYYYTTNPEVATGDGAAMAYRAGGKLADLEFVQFHPTVLYHEKNKSFLISEAVRGEGAILRNSAGERFMPGYHELAELAPRDVVSRCIFKEMQKTGDSHVWLDITHKSREYLEKRFPTIFQTCLEYGIDISKDYIPIAPAEHYCMGGIRTGLYGDTSIARFYACGEAACNGIHGANRLASNSLLEGLVFGHRIGACADRLLHDDKIEAIKGMPDFASKEAETGSRTPEEAGLDPAAAIERLRRTMSSLVGIVRTKEGLTEALQTAEELARKADCIKCTAPAEFVAANDSMLACLVIRSALRREESRGAHYRADFPKPDDAWRRHIIVSKENET</sequence>
<evidence type="ECO:0000256" key="11">
    <source>
        <dbReference type="NCBIfam" id="TIGR00551"/>
    </source>
</evidence>
<dbReference type="AlphaFoldDB" id="A0A9D1I6R6"/>
<keyword evidence="6 13" id="KW-0285">Flavoprotein</keyword>
<keyword evidence="8 13" id="KW-0274">FAD</keyword>
<comment type="caution">
    <text evidence="16">The sequence shown here is derived from an EMBL/GenBank/DDBJ whole genome shotgun (WGS) entry which is preliminary data.</text>
</comment>
<dbReference type="InterPro" id="IPR027477">
    <property type="entry name" value="Succ_DH/fumarate_Rdtase_cat_sf"/>
</dbReference>
<dbReference type="Pfam" id="PF00890">
    <property type="entry name" value="FAD_binding_2"/>
    <property type="match status" value="1"/>
</dbReference>
<evidence type="ECO:0000256" key="1">
    <source>
        <dbReference type="ARBA" id="ARBA00001974"/>
    </source>
</evidence>
<evidence type="ECO:0000256" key="9">
    <source>
        <dbReference type="ARBA" id="ARBA00023002"/>
    </source>
</evidence>
<evidence type="ECO:0000256" key="13">
    <source>
        <dbReference type="RuleBase" id="RU362049"/>
    </source>
</evidence>
<evidence type="ECO:0000256" key="2">
    <source>
        <dbReference type="ARBA" id="ARBA00004950"/>
    </source>
</evidence>
<dbReference type="GO" id="GO:0034628">
    <property type="term" value="P:'de novo' NAD+ biosynthetic process from L-aspartate"/>
    <property type="evidence" value="ECO:0007669"/>
    <property type="project" value="TreeGrafter"/>
</dbReference>
<evidence type="ECO:0000256" key="5">
    <source>
        <dbReference type="ARBA" id="ARBA00021901"/>
    </source>
</evidence>
<comment type="function">
    <text evidence="13">Catalyzes the oxidation of L-aspartate to iminoaspartate.</text>
</comment>
<dbReference type="NCBIfam" id="TIGR00551">
    <property type="entry name" value="nadB"/>
    <property type="match status" value="1"/>
</dbReference>
<dbReference type="FunFam" id="3.90.700.10:FF:000002">
    <property type="entry name" value="L-aspartate oxidase"/>
    <property type="match status" value="1"/>
</dbReference>
<reference evidence="16" key="1">
    <citation type="submission" date="2020-10" db="EMBL/GenBank/DDBJ databases">
        <authorList>
            <person name="Gilroy R."/>
        </authorList>
    </citation>
    <scope>NUCLEOTIDE SEQUENCE</scope>
    <source>
        <strain evidence="16">CHK195-4489</strain>
    </source>
</reference>
<evidence type="ECO:0000313" key="16">
    <source>
        <dbReference type="EMBL" id="HIU29194.1"/>
    </source>
</evidence>
<comment type="pathway">
    <text evidence="2 13">Cofactor biosynthesis; NAD(+) biosynthesis; iminoaspartate from L-aspartate (oxidase route): step 1/1.</text>
</comment>
<dbReference type="Pfam" id="PF02910">
    <property type="entry name" value="Succ_DH_flav_C"/>
    <property type="match status" value="1"/>
</dbReference>
<comment type="subcellular location">
    <subcellularLocation>
        <location evidence="13">Cytoplasm</location>
    </subcellularLocation>
</comment>
<dbReference type="Gene3D" id="3.50.50.60">
    <property type="entry name" value="FAD/NAD(P)-binding domain"/>
    <property type="match status" value="1"/>
</dbReference>
<evidence type="ECO:0000259" key="14">
    <source>
        <dbReference type="Pfam" id="PF00890"/>
    </source>
</evidence>
<dbReference type="GO" id="GO:0008734">
    <property type="term" value="F:L-aspartate oxidase activity"/>
    <property type="evidence" value="ECO:0007669"/>
    <property type="project" value="UniProtKB-UniRule"/>
</dbReference>
<dbReference type="InterPro" id="IPR015939">
    <property type="entry name" value="Fum_Rdtase/Succ_DH_flav-like_C"/>
</dbReference>
<evidence type="ECO:0000256" key="8">
    <source>
        <dbReference type="ARBA" id="ARBA00022827"/>
    </source>
</evidence>
<evidence type="ECO:0000256" key="12">
    <source>
        <dbReference type="PIRSR" id="PIRSR000171-1"/>
    </source>
</evidence>
<dbReference type="PANTHER" id="PTHR42716">
    <property type="entry name" value="L-ASPARTATE OXIDASE"/>
    <property type="match status" value="1"/>
</dbReference>
<dbReference type="SUPFAM" id="SSF51905">
    <property type="entry name" value="FAD/NAD(P)-binding domain"/>
    <property type="match status" value="1"/>
</dbReference>
<feature type="domain" description="Fumarate reductase/succinate dehydrogenase flavoprotein-like C-terminal" evidence="15">
    <location>
        <begin position="448"/>
        <end position="539"/>
    </location>
</feature>
<keyword evidence="7 13" id="KW-0662">Pyridine nucleotide biosynthesis</keyword>
<dbReference type="PIRSF" id="PIRSF000171">
    <property type="entry name" value="SDHA_APRA_LASPO"/>
    <property type="match status" value="1"/>
</dbReference>
<dbReference type="EMBL" id="DVMM01000055">
    <property type="protein sequence ID" value="HIU29194.1"/>
    <property type="molecule type" value="Genomic_DNA"/>
</dbReference>
<evidence type="ECO:0000256" key="7">
    <source>
        <dbReference type="ARBA" id="ARBA00022642"/>
    </source>
</evidence>
<dbReference type="Gene3D" id="3.90.700.10">
    <property type="entry name" value="Succinate dehydrogenase/fumarate reductase flavoprotein, catalytic domain"/>
    <property type="match status" value="1"/>
</dbReference>
<dbReference type="SUPFAM" id="SSF56425">
    <property type="entry name" value="Succinate dehydrogenase/fumarate reductase flavoprotein, catalytic domain"/>
    <property type="match status" value="1"/>
</dbReference>
<dbReference type="InterPro" id="IPR037099">
    <property type="entry name" value="Fum_R/Succ_DH_flav-like_C_sf"/>
</dbReference>
<feature type="active site" description="Proton acceptor" evidence="12">
    <location>
        <position position="290"/>
    </location>
</feature>
<comment type="cofactor">
    <cofactor evidence="1 13">
        <name>FAD</name>
        <dbReference type="ChEBI" id="CHEBI:57692"/>
    </cofactor>
</comment>
<comment type="catalytic activity">
    <reaction evidence="10">
        <text>L-aspartate + O2 = iminosuccinate + H2O2</text>
        <dbReference type="Rhea" id="RHEA:25876"/>
        <dbReference type="ChEBI" id="CHEBI:15379"/>
        <dbReference type="ChEBI" id="CHEBI:16240"/>
        <dbReference type="ChEBI" id="CHEBI:29991"/>
        <dbReference type="ChEBI" id="CHEBI:77875"/>
        <dbReference type="EC" id="1.4.3.16"/>
    </reaction>
    <physiologicalReaction direction="left-to-right" evidence="10">
        <dbReference type="Rhea" id="RHEA:25877"/>
    </physiologicalReaction>
</comment>
<dbReference type="SUPFAM" id="SSF46977">
    <property type="entry name" value="Succinate dehydrogenase/fumarate reductase flavoprotein C-terminal domain"/>
    <property type="match status" value="1"/>
</dbReference>
<dbReference type="PANTHER" id="PTHR42716:SF2">
    <property type="entry name" value="L-ASPARTATE OXIDASE, CHLOROPLASTIC"/>
    <property type="match status" value="1"/>
</dbReference>
<dbReference type="InterPro" id="IPR036188">
    <property type="entry name" value="FAD/NAD-bd_sf"/>
</dbReference>